<keyword evidence="5 7" id="KW-0597">Phosphoprotein</keyword>
<evidence type="ECO:0000256" key="2">
    <source>
        <dbReference type="ARBA" id="ARBA00022500"/>
    </source>
</evidence>
<accession>A5G947</accession>
<dbReference type="InterPro" id="IPR035909">
    <property type="entry name" value="CheB_C"/>
</dbReference>
<evidence type="ECO:0000256" key="3">
    <source>
        <dbReference type="ARBA" id="ARBA00022801"/>
    </source>
</evidence>
<dbReference type="HOGENOM" id="CLU_000445_51_0_7"/>
<comment type="similarity">
    <text evidence="5">Belongs to the CheB family.</text>
</comment>
<keyword evidence="2 5" id="KW-0145">Chemotaxis</keyword>
<evidence type="ECO:0000259" key="8">
    <source>
        <dbReference type="PROSITE" id="PS50110"/>
    </source>
</evidence>
<comment type="subcellular location">
    <subcellularLocation>
        <location evidence="5">Cytoplasm</location>
    </subcellularLocation>
</comment>
<comment type="PTM">
    <text evidence="5">Phosphorylated by CheA. Phosphorylation of the N-terminal regulatory domain activates the methylesterase activity.</text>
</comment>
<evidence type="ECO:0000256" key="6">
    <source>
        <dbReference type="PROSITE-ProRule" id="PRU00050"/>
    </source>
</evidence>
<dbReference type="AlphaFoldDB" id="A5G947"/>
<comment type="function">
    <text evidence="5">Involved in chemotaxis. Part of a chemotaxis signal transduction system that modulates chemotaxis in response to various stimuli. Catalyzes the demethylation of specific methylglutamate residues introduced into the chemoreceptors (methyl-accepting chemotaxis proteins or MCP) by CheR. Also mediates the irreversible deamidation of specific glutamine residues to glutamic acid.</text>
</comment>
<proteinExistence type="inferred from homology"/>
<dbReference type="PANTHER" id="PTHR42872">
    <property type="entry name" value="PROTEIN-GLUTAMATE METHYLESTERASE/PROTEIN-GLUTAMINE GLUTAMINASE"/>
    <property type="match status" value="1"/>
</dbReference>
<evidence type="ECO:0000256" key="1">
    <source>
        <dbReference type="ARBA" id="ARBA00022490"/>
    </source>
</evidence>
<feature type="active site" evidence="5 6">
    <location>
        <position position="286"/>
    </location>
</feature>
<dbReference type="PANTHER" id="PTHR42872:SF6">
    <property type="entry name" value="PROTEIN-GLUTAMATE METHYLESTERASE_PROTEIN-GLUTAMINE GLUTAMINASE"/>
    <property type="match status" value="1"/>
</dbReference>
<dbReference type="GO" id="GO:0008984">
    <property type="term" value="F:protein-glutamate methylesterase activity"/>
    <property type="evidence" value="ECO:0007669"/>
    <property type="project" value="UniProtKB-UniRule"/>
</dbReference>
<dbReference type="STRING" id="351605.Gura_4172"/>
<dbReference type="PROSITE" id="PS50110">
    <property type="entry name" value="RESPONSE_REGULATORY"/>
    <property type="match status" value="1"/>
</dbReference>
<reference evidence="10 11" key="1">
    <citation type="submission" date="2007-05" db="EMBL/GenBank/DDBJ databases">
        <title>Complete sequence of Geobacter uraniireducens Rf4.</title>
        <authorList>
            <consortium name="US DOE Joint Genome Institute"/>
            <person name="Copeland A."/>
            <person name="Lucas S."/>
            <person name="Lapidus A."/>
            <person name="Barry K."/>
            <person name="Detter J.C."/>
            <person name="Glavina del Rio T."/>
            <person name="Hammon N."/>
            <person name="Israni S."/>
            <person name="Dalin E."/>
            <person name="Tice H."/>
            <person name="Pitluck S."/>
            <person name="Chertkov O."/>
            <person name="Brettin T."/>
            <person name="Bruce D."/>
            <person name="Han C."/>
            <person name="Schmutz J."/>
            <person name="Larimer F."/>
            <person name="Land M."/>
            <person name="Hauser L."/>
            <person name="Kyrpides N."/>
            <person name="Mikhailova N."/>
            <person name="Shelobolina E."/>
            <person name="Aklujkar M."/>
            <person name="Lovley D."/>
            <person name="Richardson P."/>
        </authorList>
    </citation>
    <scope>NUCLEOTIDE SEQUENCE [LARGE SCALE GENOMIC DNA]</scope>
    <source>
        <strain evidence="11">ATCC BAA-1134 / JCM 13001 / Rf4</strain>
    </source>
</reference>
<comment type="catalytic activity">
    <reaction evidence="5">
        <text>L-glutaminyl-[protein] + H2O = L-glutamyl-[protein] + NH4(+)</text>
        <dbReference type="Rhea" id="RHEA:16441"/>
        <dbReference type="Rhea" id="RHEA-COMP:10207"/>
        <dbReference type="Rhea" id="RHEA-COMP:10208"/>
        <dbReference type="ChEBI" id="CHEBI:15377"/>
        <dbReference type="ChEBI" id="CHEBI:28938"/>
        <dbReference type="ChEBI" id="CHEBI:29973"/>
        <dbReference type="ChEBI" id="CHEBI:30011"/>
        <dbReference type="EC" id="3.5.1.44"/>
    </reaction>
</comment>
<dbReference type="Proteomes" id="UP000006695">
    <property type="component" value="Chromosome"/>
</dbReference>
<organism evidence="10 11">
    <name type="scientific">Geotalea uraniireducens (strain Rf4)</name>
    <name type="common">Geobacter uraniireducens</name>
    <dbReference type="NCBI Taxonomy" id="351605"/>
    <lineage>
        <taxon>Bacteria</taxon>
        <taxon>Pseudomonadati</taxon>
        <taxon>Thermodesulfobacteriota</taxon>
        <taxon>Desulfuromonadia</taxon>
        <taxon>Geobacterales</taxon>
        <taxon>Geobacteraceae</taxon>
        <taxon>Geotalea</taxon>
    </lineage>
</organism>
<dbReference type="KEGG" id="gur:Gura_4172"/>
<feature type="domain" description="Response regulatory" evidence="8">
    <location>
        <begin position="3"/>
        <end position="121"/>
    </location>
</feature>
<dbReference type="CDD" id="cd17541">
    <property type="entry name" value="REC_CheB-like"/>
    <property type="match status" value="1"/>
</dbReference>
<dbReference type="Pfam" id="PF00072">
    <property type="entry name" value="Response_reg"/>
    <property type="match status" value="1"/>
</dbReference>
<dbReference type="EMBL" id="CP000698">
    <property type="protein sequence ID" value="ABQ28315.1"/>
    <property type="molecule type" value="Genomic_DNA"/>
</dbReference>
<feature type="active site" evidence="5 6">
    <location>
        <position position="167"/>
    </location>
</feature>
<dbReference type="OrthoDB" id="9793421at2"/>
<comment type="catalytic activity">
    <reaction evidence="4 5">
        <text>[protein]-L-glutamate 5-O-methyl ester + H2O = L-glutamyl-[protein] + methanol + H(+)</text>
        <dbReference type="Rhea" id="RHEA:23236"/>
        <dbReference type="Rhea" id="RHEA-COMP:10208"/>
        <dbReference type="Rhea" id="RHEA-COMP:10311"/>
        <dbReference type="ChEBI" id="CHEBI:15377"/>
        <dbReference type="ChEBI" id="CHEBI:15378"/>
        <dbReference type="ChEBI" id="CHEBI:17790"/>
        <dbReference type="ChEBI" id="CHEBI:29973"/>
        <dbReference type="ChEBI" id="CHEBI:82795"/>
        <dbReference type="EC" id="3.1.1.61"/>
    </reaction>
</comment>
<dbReference type="InterPro" id="IPR000673">
    <property type="entry name" value="Sig_transdc_resp-reg_Me-estase"/>
</dbReference>
<dbReference type="NCBIfam" id="NF009206">
    <property type="entry name" value="PRK12555.1"/>
    <property type="match status" value="1"/>
</dbReference>
<comment type="domain">
    <text evidence="5">Contains a C-terminal catalytic domain, and an N-terminal region which modulates catalytic activity.</text>
</comment>
<feature type="active site" evidence="5 6">
    <location>
        <position position="194"/>
    </location>
</feature>
<dbReference type="GO" id="GO:0050568">
    <property type="term" value="F:protein-glutamine glutaminase activity"/>
    <property type="evidence" value="ECO:0007669"/>
    <property type="project" value="UniProtKB-UniRule"/>
</dbReference>
<keyword evidence="1 5" id="KW-0963">Cytoplasm</keyword>
<gene>
    <name evidence="5" type="primary">cheB</name>
    <name evidence="10" type="ordered locus">Gura_4172</name>
</gene>
<dbReference type="SMART" id="SM00448">
    <property type="entry name" value="REC"/>
    <property type="match status" value="1"/>
</dbReference>
<keyword evidence="11" id="KW-1185">Reference proteome</keyword>
<dbReference type="GO" id="GO:0005737">
    <property type="term" value="C:cytoplasm"/>
    <property type="evidence" value="ECO:0007669"/>
    <property type="project" value="UniProtKB-SubCell"/>
</dbReference>
<dbReference type="GO" id="GO:0000156">
    <property type="term" value="F:phosphorelay response regulator activity"/>
    <property type="evidence" value="ECO:0007669"/>
    <property type="project" value="InterPro"/>
</dbReference>
<dbReference type="Gene3D" id="3.40.50.180">
    <property type="entry name" value="Methylesterase CheB, C-terminal domain"/>
    <property type="match status" value="1"/>
</dbReference>
<dbReference type="InterPro" id="IPR001789">
    <property type="entry name" value="Sig_transdc_resp-reg_receiver"/>
</dbReference>
<dbReference type="GO" id="GO:0006935">
    <property type="term" value="P:chemotaxis"/>
    <property type="evidence" value="ECO:0007669"/>
    <property type="project" value="UniProtKB-UniRule"/>
</dbReference>
<dbReference type="NCBIfam" id="NF001965">
    <property type="entry name" value="PRK00742.1"/>
    <property type="match status" value="1"/>
</dbReference>
<dbReference type="PIRSF" id="PIRSF000876">
    <property type="entry name" value="RR_chemtxs_CheB"/>
    <property type="match status" value="1"/>
</dbReference>
<keyword evidence="3 5" id="KW-0378">Hydrolase</keyword>
<dbReference type="HAMAP" id="MF_00099">
    <property type="entry name" value="CheB_chemtxs"/>
    <property type="match status" value="1"/>
</dbReference>
<evidence type="ECO:0000256" key="7">
    <source>
        <dbReference type="PROSITE-ProRule" id="PRU00169"/>
    </source>
</evidence>
<evidence type="ECO:0000259" key="9">
    <source>
        <dbReference type="PROSITE" id="PS50122"/>
    </source>
</evidence>
<evidence type="ECO:0000313" key="11">
    <source>
        <dbReference type="Proteomes" id="UP000006695"/>
    </source>
</evidence>
<name>A5G947_GEOUR</name>
<dbReference type="SUPFAM" id="SSF52172">
    <property type="entry name" value="CheY-like"/>
    <property type="match status" value="1"/>
</dbReference>
<dbReference type="RefSeq" id="WP_011940946.1">
    <property type="nucleotide sequence ID" value="NC_009483.1"/>
</dbReference>
<feature type="modified residue" description="4-aspartylphosphate" evidence="5 7">
    <location>
        <position position="54"/>
    </location>
</feature>
<dbReference type="Pfam" id="PF01339">
    <property type="entry name" value="CheB_methylest"/>
    <property type="match status" value="1"/>
</dbReference>
<dbReference type="InterPro" id="IPR011006">
    <property type="entry name" value="CheY-like_superfamily"/>
</dbReference>
<dbReference type="InterPro" id="IPR008248">
    <property type="entry name" value="CheB-like"/>
</dbReference>
<dbReference type="PROSITE" id="PS50122">
    <property type="entry name" value="CHEB"/>
    <property type="match status" value="1"/>
</dbReference>
<evidence type="ECO:0000256" key="5">
    <source>
        <dbReference type="HAMAP-Rule" id="MF_00099"/>
    </source>
</evidence>
<dbReference type="SUPFAM" id="SSF52738">
    <property type="entry name" value="Methylesterase CheB, C-terminal domain"/>
    <property type="match status" value="1"/>
</dbReference>
<evidence type="ECO:0000313" key="10">
    <source>
        <dbReference type="EMBL" id="ABQ28315.1"/>
    </source>
</evidence>
<feature type="domain" description="CheB-type methylesterase" evidence="9">
    <location>
        <begin position="155"/>
        <end position="337"/>
    </location>
</feature>
<dbReference type="EC" id="3.5.1.44" evidence="5"/>
<dbReference type="Gene3D" id="3.40.50.2300">
    <property type="match status" value="1"/>
</dbReference>
<sequence length="347" mass="37109">MIKVLLTDDSLLAREILKDIFRATSDILVVGEAVNGTEAVLMTERLNPDLIIMDLMMPVMDGLTAIEEIMARFPTPILVLSATLDDSEINNAFAAIKRGALDVMAKPGGEEINGTSGGFSATLIDKVRMLARIKVIRRRPSIRPKFIPNNTLPLPAGDRQVLAIGASTGGPQAVMSIVKSLPADFKATTFIVQHIASGFADGFAQWLNRECSISVRLAADGDEFKQGEVLVAPGNHHMIVSDGVIRLTQDKPVNCCRPSIDVLFKSLAMEQGARVVGVLLSGMGKDGAQGFIHIKERGGLTIAQDERSCAVFGMPKAAIAMNAVDLIVPLAGIPDTLSKIFHTTGDK</sequence>
<protein>
    <recommendedName>
        <fullName evidence="5">Protein-glutamate methylesterase/protein-glutamine glutaminase</fullName>
        <ecNumber evidence="5">3.1.1.61</ecNumber>
        <ecNumber evidence="5">3.5.1.44</ecNumber>
    </recommendedName>
</protein>
<dbReference type="CDD" id="cd16432">
    <property type="entry name" value="CheB_Rec"/>
    <property type="match status" value="1"/>
</dbReference>
<dbReference type="EC" id="3.1.1.61" evidence="5"/>
<evidence type="ECO:0000256" key="4">
    <source>
        <dbReference type="ARBA" id="ARBA00048267"/>
    </source>
</evidence>